<dbReference type="EMBL" id="BSUK01000001">
    <property type="protein sequence ID" value="GMA26154.1"/>
    <property type="molecule type" value="Genomic_DNA"/>
</dbReference>
<dbReference type="Proteomes" id="UP001157091">
    <property type="component" value="Unassembled WGS sequence"/>
</dbReference>
<dbReference type="RefSeq" id="WP_284294511.1">
    <property type="nucleotide sequence ID" value="NZ_BSUK01000001.1"/>
</dbReference>
<organism evidence="2 3">
    <name type="scientific">Luteimicrobium album</name>
    <dbReference type="NCBI Taxonomy" id="1054550"/>
    <lineage>
        <taxon>Bacteria</taxon>
        <taxon>Bacillati</taxon>
        <taxon>Actinomycetota</taxon>
        <taxon>Actinomycetes</taxon>
        <taxon>Micrococcales</taxon>
        <taxon>Luteimicrobium</taxon>
    </lineage>
</organism>
<gene>
    <name evidence="2" type="ORF">GCM10025864_39130</name>
</gene>
<accession>A0ABQ6I5T4</accession>
<evidence type="ECO:0000313" key="2">
    <source>
        <dbReference type="EMBL" id="GMA26154.1"/>
    </source>
</evidence>
<protein>
    <recommendedName>
        <fullName evidence="1">DUF7666 domain-containing protein</fullName>
    </recommendedName>
</protein>
<comment type="caution">
    <text evidence="2">The sequence shown here is derived from an EMBL/GenBank/DDBJ whole genome shotgun (WGS) entry which is preliminary data.</text>
</comment>
<keyword evidence="3" id="KW-1185">Reference proteome</keyword>
<proteinExistence type="predicted"/>
<sequence length="282" mass="30384">MTAITVHTQAELDAALAKHKGDTSARIYIESDAGVWLRINETPSSHVVARDSSRVVALGSSRVVALGSSRVVAWDLSHVVALGSSRVVAWDSSHVVAWDSSRVEAWDSSCVEARGSSRVVARDSSHVVAGKFTAVHLRSTRVDLSGGVVIDMTKVDATDTDTWLDLTGAKVVDGLVHLFKAVDDNLDAGHSYKLTRYEPGTTVTAPDWFDSHDCGYGLHVSPTVGQARSHYTDATRFLEVTVPVADIRAIDSSKVKARSVTVLREVDRWGEPIIDETPGQVA</sequence>
<dbReference type="Pfam" id="PF24703">
    <property type="entry name" value="DUF7666"/>
    <property type="match status" value="1"/>
</dbReference>
<name>A0ABQ6I5T4_9MICO</name>
<evidence type="ECO:0000313" key="3">
    <source>
        <dbReference type="Proteomes" id="UP001157091"/>
    </source>
</evidence>
<reference evidence="3" key="1">
    <citation type="journal article" date="2019" name="Int. J. Syst. Evol. Microbiol.">
        <title>The Global Catalogue of Microorganisms (GCM) 10K type strain sequencing project: providing services to taxonomists for standard genome sequencing and annotation.</title>
        <authorList>
            <consortium name="The Broad Institute Genomics Platform"/>
            <consortium name="The Broad Institute Genome Sequencing Center for Infectious Disease"/>
            <person name="Wu L."/>
            <person name="Ma J."/>
        </authorList>
    </citation>
    <scope>NUCLEOTIDE SEQUENCE [LARGE SCALE GENOMIC DNA]</scope>
    <source>
        <strain evidence="3">NBRC 106348</strain>
    </source>
</reference>
<feature type="domain" description="DUF7666" evidence="1">
    <location>
        <begin position="177"/>
        <end position="269"/>
    </location>
</feature>
<evidence type="ECO:0000259" key="1">
    <source>
        <dbReference type="Pfam" id="PF24703"/>
    </source>
</evidence>
<dbReference type="InterPro" id="IPR056083">
    <property type="entry name" value="DUF7666"/>
</dbReference>